<name>A0A7J7KFQ1_BUGNE</name>
<dbReference type="InterPro" id="IPR003609">
    <property type="entry name" value="Pan_app"/>
</dbReference>
<organism evidence="2 3">
    <name type="scientific">Bugula neritina</name>
    <name type="common">Brown bryozoan</name>
    <name type="synonym">Sertularia neritina</name>
    <dbReference type="NCBI Taxonomy" id="10212"/>
    <lineage>
        <taxon>Eukaryota</taxon>
        <taxon>Metazoa</taxon>
        <taxon>Spiralia</taxon>
        <taxon>Lophotrochozoa</taxon>
        <taxon>Bryozoa</taxon>
        <taxon>Gymnolaemata</taxon>
        <taxon>Cheilostomatida</taxon>
        <taxon>Flustrina</taxon>
        <taxon>Buguloidea</taxon>
        <taxon>Bugulidae</taxon>
        <taxon>Bugula</taxon>
    </lineage>
</organism>
<evidence type="ECO:0000313" key="3">
    <source>
        <dbReference type="Proteomes" id="UP000593567"/>
    </source>
</evidence>
<sequence>MVGITAVAVYGYQAVLYKSYVMSESLSNISQHDSGTAISTSHCAFYCMKKEKCNGFTYDWQIKKCAIIKCVNPNFYFEGNSYVFDFYIKADVRKIFWKSTG</sequence>
<dbReference type="EMBL" id="VXIV02000562">
    <property type="protein sequence ID" value="KAF6037480.1"/>
    <property type="molecule type" value="Genomic_DNA"/>
</dbReference>
<evidence type="ECO:0000313" key="2">
    <source>
        <dbReference type="EMBL" id="KAF6037480.1"/>
    </source>
</evidence>
<proteinExistence type="predicted"/>
<reference evidence="2" key="1">
    <citation type="submission" date="2020-06" db="EMBL/GenBank/DDBJ databases">
        <title>Draft genome of Bugula neritina, a colonial animal packing powerful symbionts and potential medicines.</title>
        <authorList>
            <person name="Rayko M."/>
        </authorList>
    </citation>
    <scope>NUCLEOTIDE SEQUENCE [LARGE SCALE GENOMIC DNA]</scope>
    <source>
        <strain evidence="2">Kwan_BN1</strain>
    </source>
</reference>
<dbReference type="SUPFAM" id="SSF57414">
    <property type="entry name" value="Hairpin loop containing domain-like"/>
    <property type="match status" value="1"/>
</dbReference>
<dbReference type="Proteomes" id="UP000593567">
    <property type="component" value="Unassembled WGS sequence"/>
</dbReference>
<comment type="caution">
    <text evidence="2">The sequence shown here is derived from an EMBL/GenBank/DDBJ whole genome shotgun (WGS) entry which is preliminary data.</text>
</comment>
<protein>
    <recommendedName>
        <fullName evidence="1">Apple domain-containing protein</fullName>
    </recommendedName>
</protein>
<accession>A0A7J7KFQ1</accession>
<dbReference type="AlphaFoldDB" id="A0A7J7KFQ1"/>
<feature type="domain" description="Apple" evidence="1">
    <location>
        <begin position="31"/>
        <end position="67"/>
    </location>
</feature>
<evidence type="ECO:0000259" key="1">
    <source>
        <dbReference type="Pfam" id="PF00024"/>
    </source>
</evidence>
<gene>
    <name evidence="2" type="ORF">EB796_004217</name>
</gene>
<dbReference type="Pfam" id="PF00024">
    <property type="entry name" value="PAN_1"/>
    <property type="match status" value="1"/>
</dbReference>
<keyword evidence="3" id="KW-1185">Reference proteome</keyword>